<dbReference type="AlphaFoldDB" id="A0A0F9UDJ0"/>
<comment type="caution">
    <text evidence="1">The sequence shown here is derived from an EMBL/GenBank/DDBJ whole genome shotgun (WGS) entry which is preliminary data.</text>
</comment>
<gene>
    <name evidence="1" type="ORF">LCGC14_0543800</name>
</gene>
<dbReference type="EMBL" id="LAZR01000732">
    <property type="protein sequence ID" value="KKN59281.1"/>
    <property type="molecule type" value="Genomic_DNA"/>
</dbReference>
<proteinExistence type="predicted"/>
<organism evidence="1">
    <name type="scientific">marine sediment metagenome</name>
    <dbReference type="NCBI Taxonomy" id="412755"/>
    <lineage>
        <taxon>unclassified sequences</taxon>
        <taxon>metagenomes</taxon>
        <taxon>ecological metagenomes</taxon>
    </lineage>
</organism>
<name>A0A0F9UDJ0_9ZZZZ</name>
<sequence length="38" mass="4610">MSKDLEWVEELEKDTKTWDKEAKDNAKKWDKEVIGKEE</sequence>
<protein>
    <submittedName>
        <fullName evidence="1">Uncharacterized protein</fullName>
    </submittedName>
</protein>
<evidence type="ECO:0000313" key="1">
    <source>
        <dbReference type="EMBL" id="KKN59281.1"/>
    </source>
</evidence>
<accession>A0A0F9UDJ0</accession>
<reference evidence="1" key="1">
    <citation type="journal article" date="2015" name="Nature">
        <title>Complex archaea that bridge the gap between prokaryotes and eukaryotes.</title>
        <authorList>
            <person name="Spang A."/>
            <person name="Saw J.H."/>
            <person name="Jorgensen S.L."/>
            <person name="Zaremba-Niedzwiedzka K."/>
            <person name="Martijn J."/>
            <person name="Lind A.E."/>
            <person name="van Eijk R."/>
            <person name="Schleper C."/>
            <person name="Guy L."/>
            <person name="Ettema T.J."/>
        </authorList>
    </citation>
    <scope>NUCLEOTIDE SEQUENCE</scope>
</reference>